<organism evidence="1 2">
    <name type="scientific">Gossypium aridum</name>
    <name type="common">American cotton</name>
    <name type="synonym">Erioxylum aridum</name>
    <dbReference type="NCBI Taxonomy" id="34290"/>
    <lineage>
        <taxon>Eukaryota</taxon>
        <taxon>Viridiplantae</taxon>
        <taxon>Streptophyta</taxon>
        <taxon>Embryophyta</taxon>
        <taxon>Tracheophyta</taxon>
        <taxon>Spermatophyta</taxon>
        <taxon>Magnoliopsida</taxon>
        <taxon>eudicotyledons</taxon>
        <taxon>Gunneridae</taxon>
        <taxon>Pentapetalae</taxon>
        <taxon>rosids</taxon>
        <taxon>malvids</taxon>
        <taxon>Malvales</taxon>
        <taxon>Malvaceae</taxon>
        <taxon>Malvoideae</taxon>
        <taxon>Gossypium</taxon>
    </lineage>
</organism>
<reference evidence="1 2" key="1">
    <citation type="journal article" date="2019" name="Genome Biol. Evol.">
        <title>Insights into the evolution of the New World diploid cottons (Gossypium, subgenus Houzingenia) based on genome sequencing.</title>
        <authorList>
            <person name="Grover C.E."/>
            <person name="Arick M.A. 2nd"/>
            <person name="Thrash A."/>
            <person name="Conover J.L."/>
            <person name="Sanders W.S."/>
            <person name="Peterson D.G."/>
            <person name="Frelichowski J.E."/>
            <person name="Scheffler J.A."/>
            <person name="Scheffler B.E."/>
            <person name="Wendel J.F."/>
        </authorList>
    </citation>
    <scope>NUCLEOTIDE SEQUENCE [LARGE SCALE GENOMIC DNA]</scope>
    <source>
        <strain evidence="1">185</strain>
        <tissue evidence="1">Leaf</tissue>
    </source>
</reference>
<accession>A0A7J8WWN6</accession>
<dbReference type="AlphaFoldDB" id="A0A7J8WWN6"/>
<feature type="non-terminal residue" evidence="1">
    <location>
        <position position="27"/>
    </location>
</feature>
<gene>
    <name evidence="1" type="ORF">Goari_011233</name>
</gene>
<keyword evidence="2" id="KW-1185">Reference proteome</keyword>
<evidence type="ECO:0000313" key="1">
    <source>
        <dbReference type="EMBL" id="MBA0679467.1"/>
    </source>
</evidence>
<evidence type="ECO:0000313" key="2">
    <source>
        <dbReference type="Proteomes" id="UP000593577"/>
    </source>
</evidence>
<dbReference type="Proteomes" id="UP000593577">
    <property type="component" value="Unassembled WGS sequence"/>
</dbReference>
<dbReference type="EMBL" id="JABFAA010000004">
    <property type="protein sequence ID" value="MBA0679467.1"/>
    <property type="molecule type" value="Genomic_DNA"/>
</dbReference>
<proteinExistence type="predicted"/>
<protein>
    <submittedName>
        <fullName evidence="1">Uncharacterized protein</fullName>
    </submittedName>
</protein>
<name>A0A7J8WWN6_GOSAI</name>
<sequence length="27" mass="3178">MVGKKEHHLWKKRDLADSGLKAFNLVR</sequence>
<comment type="caution">
    <text evidence="1">The sequence shown here is derived from an EMBL/GenBank/DDBJ whole genome shotgun (WGS) entry which is preliminary data.</text>
</comment>